<proteinExistence type="predicted"/>
<feature type="domain" description="Rhodanese" evidence="1">
    <location>
        <begin position="52"/>
        <end position="141"/>
    </location>
</feature>
<name>A0ABU5SA47_9BACT</name>
<comment type="caution">
    <text evidence="2">The sequence shown here is derived from an EMBL/GenBank/DDBJ whole genome shotgun (WGS) entry which is preliminary data.</text>
</comment>
<sequence length="167" mass="19266">MKKLITLLFFISVDFCSVAQRIQVENTAYQLLLKTLLSHSVPEMSVNELTKKNNTVLLLDAREPKEYQISHLKDAKLIGYEKLDLSYLKNIPKNQPIVVYCSVGYRSEKVAEKLLQQGFTNVHNLYGGIFEWKNQSQVLVNDKGVTDEVHAYDKTWGIWLKKGKKVY</sequence>
<dbReference type="InterPro" id="IPR001763">
    <property type="entry name" value="Rhodanese-like_dom"/>
</dbReference>
<evidence type="ECO:0000313" key="3">
    <source>
        <dbReference type="Proteomes" id="UP001303899"/>
    </source>
</evidence>
<dbReference type="NCBIfam" id="NF045521">
    <property type="entry name" value="rhoda_near_glyco"/>
    <property type="match status" value="1"/>
</dbReference>
<dbReference type="EMBL" id="JAYGIL010000034">
    <property type="protein sequence ID" value="MEA5405347.1"/>
    <property type="molecule type" value="Genomic_DNA"/>
</dbReference>
<evidence type="ECO:0000259" key="1">
    <source>
        <dbReference type="PROSITE" id="PS50206"/>
    </source>
</evidence>
<organism evidence="2 3">
    <name type="scientific">Arcicella gelida</name>
    <dbReference type="NCBI Taxonomy" id="2984195"/>
    <lineage>
        <taxon>Bacteria</taxon>
        <taxon>Pseudomonadati</taxon>
        <taxon>Bacteroidota</taxon>
        <taxon>Cytophagia</taxon>
        <taxon>Cytophagales</taxon>
        <taxon>Flectobacillaceae</taxon>
        <taxon>Arcicella</taxon>
    </lineage>
</organism>
<dbReference type="Gene3D" id="3.40.250.10">
    <property type="entry name" value="Rhodanese-like domain"/>
    <property type="match status" value="1"/>
</dbReference>
<reference evidence="2 3" key="1">
    <citation type="submission" date="2023-12" db="EMBL/GenBank/DDBJ databases">
        <title>Novel species of the genus Arcicella isolated from rivers.</title>
        <authorList>
            <person name="Lu H."/>
        </authorList>
    </citation>
    <scope>NUCLEOTIDE SEQUENCE [LARGE SCALE GENOMIC DNA]</scope>
    <source>
        <strain evidence="2 3">DC2W</strain>
    </source>
</reference>
<accession>A0ABU5SA47</accession>
<dbReference type="PANTHER" id="PTHR43031">
    <property type="entry name" value="FAD-DEPENDENT OXIDOREDUCTASE"/>
    <property type="match status" value="1"/>
</dbReference>
<dbReference type="PROSITE" id="PS50206">
    <property type="entry name" value="RHODANESE_3"/>
    <property type="match status" value="1"/>
</dbReference>
<dbReference type="SUPFAM" id="SSF52821">
    <property type="entry name" value="Rhodanese/Cell cycle control phosphatase"/>
    <property type="match status" value="1"/>
</dbReference>
<dbReference type="RefSeq" id="WP_323698758.1">
    <property type="nucleotide sequence ID" value="NZ_JAYGIL010000034.1"/>
</dbReference>
<keyword evidence="3" id="KW-1185">Reference proteome</keyword>
<dbReference type="Proteomes" id="UP001303899">
    <property type="component" value="Unassembled WGS sequence"/>
</dbReference>
<gene>
    <name evidence="2" type="ORF">VB776_20585</name>
</gene>
<evidence type="ECO:0000313" key="2">
    <source>
        <dbReference type="EMBL" id="MEA5405347.1"/>
    </source>
</evidence>
<dbReference type="PANTHER" id="PTHR43031:SF1">
    <property type="entry name" value="PYRIDINE NUCLEOTIDE-DISULPHIDE OXIDOREDUCTASE"/>
    <property type="match status" value="1"/>
</dbReference>
<dbReference type="InterPro" id="IPR036873">
    <property type="entry name" value="Rhodanese-like_dom_sf"/>
</dbReference>
<dbReference type="SMART" id="SM00450">
    <property type="entry name" value="RHOD"/>
    <property type="match status" value="1"/>
</dbReference>
<dbReference type="InterPro" id="IPR050229">
    <property type="entry name" value="GlpE_sulfurtransferase"/>
</dbReference>
<dbReference type="Pfam" id="PF00581">
    <property type="entry name" value="Rhodanese"/>
    <property type="match status" value="1"/>
</dbReference>
<dbReference type="CDD" id="cd00158">
    <property type="entry name" value="RHOD"/>
    <property type="match status" value="1"/>
</dbReference>
<protein>
    <submittedName>
        <fullName evidence="2">Rhodanese-like domain-containing protein</fullName>
    </submittedName>
</protein>